<reference evidence="1 2" key="1">
    <citation type="submission" date="2015-07" db="EMBL/GenBank/DDBJ databases">
        <title>The genome of Habropoda laboriosa.</title>
        <authorList>
            <person name="Pan H."/>
            <person name="Kapheim K."/>
        </authorList>
    </citation>
    <scope>NUCLEOTIDE SEQUENCE [LARGE SCALE GENOMIC DNA]</scope>
    <source>
        <strain evidence="1">0110345459</strain>
    </source>
</reference>
<sequence>MACKGRTNGRRSCVAHLLYLDNLGCQADRGVCECVYVDACVEKRKESVRCVCGKKNEKHRAGRERIGAADIMEHTFEELPDMHLCPGETNGVKFQKCVCHLALAPCFRPINGQEKGLESSFASWVFPDFVPFLPVAVVWRFWFKITKVFGNDNEDRETGVAIDKDRSGESGGNGKFVRPRANLDATCALLRPLEDESKS</sequence>
<keyword evidence="2" id="KW-1185">Reference proteome</keyword>
<gene>
    <name evidence="1" type="ORF">WH47_10620</name>
</gene>
<dbReference type="Proteomes" id="UP000053825">
    <property type="component" value="Unassembled WGS sequence"/>
</dbReference>
<name>A0A0L7QLP7_9HYME</name>
<dbReference type="EMBL" id="KQ414915">
    <property type="protein sequence ID" value="KOC59474.1"/>
    <property type="molecule type" value="Genomic_DNA"/>
</dbReference>
<accession>A0A0L7QLP7</accession>
<evidence type="ECO:0000313" key="1">
    <source>
        <dbReference type="EMBL" id="KOC59474.1"/>
    </source>
</evidence>
<organism evidence="1 2">
    <name type="scientific">Habropoda laboriosa</name>
    <dbReference type="NCBI Taxonomy" id="597456"/>
    <lineage>
        <taxon>Eukaryota</taxon>
        <taxon>Metazoa</taxon>
        <taxon>Ecdysozoa</taxon>
        <taxon>Arthropoda</taxon>
        <taxon>Hexapoda</taxon>
        <taxon>Insecta</taxon>
        <taxon>Pterygota</taxon>
        <taxon>Neoptera</taxon>
        <taxon>Endopterygota</taxon>
        <taxon>Hymenoptera</taxon>
        <taxon>Apocrita</taxon>
        <taxon>Aculeata</taxon>
        <taxon>Apoidea</taxon>
        <taxon>Anthophila</taxon>
        <taxon>Apidae</taxon>
        <taxon>Habropoda</taxon>
    </lineage>
</organism>
<evidence type="ECO:0000313" key="2">
    <source>
        <dbReference type="Proteomes" id="UP000053825"/>
    </source>
</evidence>
<dbReference type="AlphaFoldDB" id="A0A0L7QLP7"/>
<proteinExistence type="predicted"/>
<protein>
    <submittedName>
        <fullName evidence="1">Uncharacterized protein</fullName>
    </submittedName>
</protein>